<sequence length="356" mass="41056">MRLVIVRWEFGDMRPRIRLRLNSIHLRVGENLGKNPTRRLATLLDGEEGVYKSQYSSNGYRLTGTKQMLCSNAGADRCLHKTNSKYKLSISLIELYAVFDILCQRENAVHIKSTTLPCEAILDYEFNYSYSKGIPERIWCSQSSQKKQILGLVNKLETTGSLVSEKGKHRSSRVPTVIVDVRARLEQLPKKSLRRLSQETRKFESKGIGVRGYRRKQEGLENENEEDYKQANGRDKMTNQLTAGRVGHRKQIKKVVKKKQARRLEPTKRGSKEDLGSPSTCEGKEGNKEPQNYSLRKEKDDHIKDSLYEELEQTFDQLPRYHMKFLLGDFNAKVGWEDIFKPTIGKESLVMKRDLG</sequence>
<evidence type="ECO:0000313" key="2">
    <source>
        <dbReference type="EMBL" id="KAJ4428124.1"/>
    </source>
</evidence>
<feature type="compositionally biased region" description="Basic and acidic residues" evidence="1">
    <location>
        <begin position="227"/>
        <end position="237"/>
    </location>
</feature>
<gene>
    <name evidence="2" type="ORF">ANN_24138</name>
</gene>
<feature type="region of interest" description="Disordered" evidence="1">
    <location>
        <begin position="214"/>
        <end position="298"/>
    </location>
</feature>
<reference evidence="2 3" key="1">
    <citation type="journal article" date="2022" name="Allergy">
        <title>Genome assembly and annotation of Periplaneta americana reveal a comprehensive cockroach allergen profile.</title>
        <authorList>
            <person name="Wang L."/>
            <person name="Xiong Q."/>
            <person name="Saelim N."/>
            <person name="Wang L."/>
            <person name="Nong W."/>
            <person name="Wan A.T."/>
            <person name="Shi M."/>
            <person name="Liu X."/>
            <person name="Cao Q."/>
            <person name="Hui J.H.L."/>
            <person name="Sookrung N."/>
            <person name="Leung T.F."/>
            <person name="Tungtrongchitr A."/>
            <person name="Tsui S.K.W."/>
        </authorList>
    </citation>
    <scope>NUCLEOTIDE SEQUENCE [LARGE SCALE GENOMIC DNA]</scope>
    <source>
        <strain evidence="2">PWHHKU_190912</strain>
    </source>
</reference>
<name>A0ABQ8S286_PERAM</name>
<accession>A0ABQ8S286</accession>
<comment type="caution">
    <text evidence="2">The sequence shown here is derived from an EMBL/GenBank/DDBJ whole genome shotgun (WGS) entry which is preliminary data.</text>
</comment>
<keyword evidence="3" id="KW-1185">Reference proteome</keyword>
<organism evidence="2 3">
    <name type="scientific">Periplaneta americana</name>
    <name type="common">American cockroach</name>
    <name type="synonym">Blatta americana</name>
    <dbReference type="NCBI Taxonomy" id="6978"/>
    <lineage>
        <taxon>Eukaryota</taxon>
        <taxon>Metazoa</taxon>
        <taxon>Ecdysozoa</taxon>
        <taxon>Arthropoda</taxon>
        <taxon>Hexapoda</taxon>
        <taxon>Insecta</taxon>
        <taxon>Pterygota</taxon>
        <taxon>Neoptera</taxon>
        <taxon>Polyneoptera</taxon>
        <taxon>Dictyoptera</taxon>
        <taxon>Blattodea</taxon>
        <taxon>Blattoidea</taxon>
        <taxon>Blattidae</taxon>
        <taxon>Blattinae</taxon>
        <taxon>Periplaneta</taxon>
    </lineage>
</organism>
<dbReference type="EMBL" id="JAJSOF020000037">
    <property type="protein sequence ID" value="KAJ4428124.1"/>
    <property type="molecule type" value="Genomic_DNA"/>
</dbReference>
<proteinExistence type="predicted"/>
<evidence type="ECO:0008006" key="4">
    <source>
        <dbReference type="Google" id="ProtNLM"/>
    </source>
</evidence>
<evidence type="ECO:0000313" key="3">
    <source>
        <dbReference type="Proteomes" id="UP001148838"/>
    </source>
</evidence>
<protein>
    <recommendedName>
        <fullName evidence="4">Endonuclease/exonuclease/phosphatase domain-containing protein</fullName>
    </recommendedName>
</protein>
<dbReference type="Proteomes" id="UP001148838">
    <property type="component" value="Unassembled WGS sequence"/>
</dbReference>
<feature type="compositionally biased region" description="Basic and acidic residues" evidence="1">
    <location>
        <begin position="262"/>
        <end position="275"/>
    </location>
</feature>
<evidence type="ECO:0000256" key="1">
    <source>
        <dbReference type="SAM" id="MobiDB-lite"/>
    </source>
</evidence>
<feature type="compositionally biased region" description="Basic residues" evidence="1">
    <location>
        <begin position="246"/>
        <end position="261"/>
    </location>
</feature>